<accession>A0A1D1VGF9</accession>
<evidence type="ECO:0008006" key="8">
    <source>
        <dbReference type="Google" id="ProtNLM"/>
    </source>
</evidence>
<gene>
    <name evidence="6" type="primary">RvY_11539</name>
    <name evidence="6" type="synonym">RvY_11539.1</name>
    <name evidence="6" type="ORF">RvY_11539-1</name>
</gene>
<dbReference type="AlphaFoldDB" id="A0A1D1VGF9"/>
<evidence type="ECO:0000256" key="1">
    <source>
        <dbReference type="ARBA" id="ARBA00004123"/>
    </source>
</evidence>
<dbReference type="OrthoDB" id="1607513at2759"/>
<dbReference type="GO" id="GO:0005634">
    <property type="term" value="C:nucleus"/>
    <property type="evidence" value="ECO:0007669"/>
    <property type="project" value="UniProtKB-SubCell"/>
</dbReference>
<dbReference type="GO" id="GO:0008270">
    <property type="term" value="F:zinc ion binding"/>
    <property type="evidence" value="ECO:0007669"/>
    <property type="project" value="UniProtKB-KW"/>
</dbReference>
<dbReference type="PANTHER" id="PTHR46481:SF10">
    <property type="entry name" value="ZINC FINGER BED DOMAIN-CONTAINING PROTEIN 39"/>
    <property type="match status" value="1"/>
</dbReference>
<reference evidence="6 7" key="1">
    <citation type="journal article" date="2016" name="Nat. Commun.">
        <title>Extremotolerant tardigrade genome and improved radiotolerance of human cultured cells by tardigrade-unique protein.</title>
        <authorList>
            <person name="Hashimoto T."/>
            <person name="Horikawa D.D."/>
            <person name="Saito Y."/>
            <person name="Kuwahara H."/>
            <person name="Kozuka-Hata H."/>
            <person name="Shin-I T."/>
            <person name="Minakuchi Y."/>
            <person name="Ohishi K."/>
            <person name="Motoyama A."/>
            <person name="Aizu T."/>
            <person name="Enomoto A."/>
            <person name="Kondo K."/>
            <person name="Tanaka S."/>
            <person name="Hara Y."/>
            <person name="Koshikawa S."/>
            <person name="Sagara H."/>
            <person name="Miura T."/>
            <person name="Yokobori S."/>
            <person name="Miyagawa K."/>
            <person name="Suzuki Y."/>
            <person name="Kubo T."/>
            <person name="Oyama M."/>
            <person name="Kohara Y."/>
            <person name="Fujiyama A."/>
            <person name="Arakawa K."/>
            <person name="Katayama T."/>
            <person name="Toyoda A."/>
            <person name="Kunieda T."/>
        </authorList>
    </citation>
    <scope>NUCLEOTIDE SEQUENCE [LARGE SCALE GENOMIC DNA]</scope>
    <source>
        <strain evidence="6 7">YOKOZUNA-1</strain>
    </source>
</reference>
<dbReference type="SUPFAM" id="SSF140996">
    <property type="entry name" value="Hermes dimerisation domain"/>
    <property type="match status" value="1"/>
</dbReference>
<keyword evidence="4" id="KW-0862">Zinc</keyword>
<protein>
    <recommendedName>
        <fullName evidence="8">DUF659 domain-containing protein</fullName>
    </recommendedName>
</protein>
<evidence type="ECO:0000256" key="5">
    <source>
        <dbReference type="ARBA" id="ARBA00023242"/>
    </source>
</evidence>
<dbReference type="InterPro" id="IPR052035">
    <property type="entry name" value="ZnF_BED_domain_contain"/>
</dbReference>
<keyword evidence="3" id="KW-0863">Zinc-finger</keyword>
<dbReference type="EMBL" id="BDGG01000006">
    <property type="protein sequence ID" value="GAV00735.1"/>
    <property type="molecule type" value="Genomic_DNA"/>
</dbReference>
<keyword evidence="5" id="KW-0539">Nucleus</keyword>
<keyword evidence="2" id="KW-0479">Metal-binding</keyword>
<evidence type="ECO:0000256" key="4">
    <source>
        <dbReference type="ARBA" id="ARBA00022833"/>
    </source>
</evidence>
<organism evidence="6 7">
    <name type="scientific">Ramazzottius varieornatus</name>
    <name type="common">Water bear</name>
    <name type="synonym">Tardigrade</name>
    <dbReference type="NCBI Taxonomy" id="947166"/>
    <lineage>
        <taxon>Eukaryota</taxon>
        <taxon>Metazoa</taxon>
        <taxon>Ecdysozoa</taxon>
        <taxon>Tardigrada</taxon>
        <taxon>Eutardigrada</taxon>
        <taxon>Parachela</taxon>
        <taxon>Hypsibioidea</taxon>
        <taxon>Ramazzottiidae</taxon>
        <taxon>Ramazzottius</taxon>
    </lineage>
</organism>
<keyword evidence="7" id="KW-1185">Reference proteome</keyword>
<evidence type="ECO:0000256" key="3">
    <source>
        <dbReference type="ARBA" id="ARBA00022771"/>
    </source>
</evidence>
<proteinExistence type="predicted"/>
<name>A0A1D1VGF9_RAMVA</name>
<evidence type="ECO:0000256" key="2">
    <source>
        <dbReference type="ARBA" id="ARBA00022723"/>
    </source>
</evidence>
<comment type="caution">
    <text evidence="6">The sequence shown here is derived from an EMBL/GenBank/DDBJ whole genome shotgun (WGS) entry which is preliminary data.</text>
</comment>
<sequence length="135" mass="15463">MEGEAGCRIPTISKKAQREIDDKLKRLIGNCSLPFSMVDYKEFVEFVKALNPSYVVRSRNTLKSWLFDDFEKYKERIKKELAEVPGRISLTMDPWTSLAQEGYMAIAAHWVTKELSCAESCLTLSICLPNRAPRI</sequence>
<dbReference type="Proteomes" id="UP000186922">
    <property type="component" value="Unassembled WGS sequence"/>
</dbReference>
<dbReference type="STRING" id="947166.A0A1D1VGF9"/>
<dbReference type="PANTHER" id="PTHR46481">
    <property type="entry name" value="ZINC FINGER BED DOMAIN-CONTAINING PROTEIN 4"/>
    <property type="match status" value="1"/>
</dbReference>
<evidence type="ECO:0000313" key="6">
    <source>
        <dbReference type="EMBL" id="GAV00735.1"/>
    </source>
</evidence>
<evidence type="ECO:0000313" key="7">
    <source>
        <dbReference type="Proteomes" id="UP000186922"/>
    </source>
</evidence>
<comment type="subcellular location">
    <subcellularLocation>
        <location evidence="1">Nucleus</location>
    </subcellularLocation>
</comment>